<dbReference type="Proteomes" id="UP000053105">
    <property type="component" value="Unassembled WGS sequence"/>
</dbReference>
<proteinExistence type="predicted"/>
<evidence type="ECO:0000313" key="2">
    <source>
        <dbReference type="Proteomes" id="UP000053105"/>
    </source>
</evidence>
<reference evidence="1 2" key="1">
    <citation type="submission" date="2015-07" db="EMBL/GenBank/DDBJ databases">
        <title>The genome of Melipona quadrifasciata.</title>
        <authorList>
            <person name="Pan H."/>
            <person name="Kapheim K."/>
        </authorList>
    </citation>
    <scope>NUCLEOTIDE SEQUENCE [LARGE SCALE GENOMIC DNA]</scope>
    <source>
        <strain evidence="1">0111107301</strain>
        <tissue evidence="1">Whole body</tissue>
    </source>
</reference>
<evidence type="ECO:0000313" key="1">
    <source>
        <dbReference type="EMBL" id="KOX81128.1"/>
    </source>
</evidence>
<accession>A0A0N1IU59</accession>
<gene>
    <name evidence="1" type="ORF">WN51_10053</name>
</gene>
<organism evidence="1 2">
    <name type="scientific">Melipona quadrifasciata</name>
    <dbReference type="NCBI Taxonomy" id="166423"/>
    <lineage>
        <taxon>Eukaryota</taxon>
        <taxon>Metazoa</taxon>
        <taxon>Ecdysozoa</taxon>
        <taxon>Arthropoda</taxon>
        <taxon>Hexapoda</taxon>
        <taxon>Insecta</taxon>
        <taxon>Pterygota</taxon>
        <taxon>Neoptera</taxon>
        <taxon>Endopterygota</taxon>
        <taxon>Hymenoptera</taxon>
        <taxon>Apocrita</taxon>
        <taxon>Aculeata</taxon>
        <taxon>Apoidea</taxon>
        <taxon>Anthophila</taxon>
        <taxon>Apidae</taxon>
        <taxon>Melipona</taxon>
    </lineage>
</organism>
<keyword evidence="2" id="KW-1185">Reference proteome</keyword>
<dbReference type="AlphaFoldDB" id="A0A0N1IU59"/>
<protein>
    <submittedName>
        <fullName evidence="1">Uncharacterized protein</fullName>
    </submittedName>
</protein>
<sequence>MLGTIVSETAMLICVNILKLPSIPPMGKNRAKREKNSKGFENQWTKGLLVPTKGERDILGRSHHCIVVNILGLINLTDDEVLVFVFNFWSLKI</sequence>
<name>A0A0N1IU59_9HYME</name>
<dbReference type="EMBL" id="KQ435692">
    <property type="protein sequence ID" value="KOX81128.1"/>
    <property type="molecule type" value="Genomic_DNA"/>
</dbReference>